<feature type="chain" id="PRO_5038569030" evidence="3">
    <location>
        <begin position="29"/>
        <end position="463"/>
    </location>
</feature>
<name>A0A7Y7B4V0_STRMO</name>
<accession>A0A7Y7B4V0</accession>
<dbReference type="InterPro" id="IPR013552">
    <property type="entry name" value="Thioester_dom"/>
</dbReference>
<dbReference type="AlphaFoldDB" id="A0A7Y7B4V0"/>
<feature type="signal peptide" evidence="3">
    <location>
        <begin position="1"/>
        <end position="28"/>
    </location>
</feature>
<dbReference type="GO" id="GO:0016042">
    <property type="term" value="P:lipid catabolic process"/>
    <property type="evidence" value="ECO:0007669"/>
    <property type="project" value="InterPro"/>
</dbReference>
<dbReference type="NCBIfam" id="TIGR03934">
    <property type="entry name" value="TQXA_dom"/>
    <property type="match status" value="1"/>
</dbReference>
<evidence type="ECO:0000256" key="3">
    <source>
        <dbReference type="SAM" id="SignalP"/>
    </source>
</evidence>
<proteinExistence type="predicted"/>
<evidence type="ECO:0000259" key="4">
    <source>
        <dbReference type="Pfam" id="PF05506"/>
    </source>
</evidence>
<organism evidence="6 7">
    <name type="scientific">Streptomyces morookaense</name>
    <name type="common">Streptoverticillium morookaense</name>
    <dbReference type="NCBI Taxonomy" id="1970"/>
    <lineage>
        <taxon>Bacteria</taxon>
        <taxon>Bacillati</taxon>
        <taxon>Actinomycetota</taxon>
        <taxon>Actinomycetes</taxon>
        <taxon>Kitasatosporales</taxon>
        <taxon>Streptomycetaceae</taxon>
        <taxon>Streptomyces</taxon>
    </lineage>
</organism>
<comment type="caution">
    <text evidence="6">The sequence shown here is derived from an EMBL/GenBank/DDBJ whole genome shotgun (WGS) entry which is preliminary data.</text>
</comment>
<evidence type="ECO:0000313" key="7">
    <source>
        <dbReference type="Proteomes" id="UP000587462"/>
    </source>
</evidence>
<dbReference type="Pfam" id="PF05506">
    <property type="entry name" value="PLipase_C_C"/>
    <property type="match status" value="1"/>
</dbReference>
<dbReference type="NCBIfam" id="NF041528">
    <property type="entry name" value="strep_LAETG"/>
    <property type="match status" value="1"/>
</dbReference>
<evidence type="ECO:0000256" key="2">
    <source>
        <dbReference type="SAM" id="Phobius"/>
    </source>
</evidence>
<dbReference type="EMBL" id="JABBXF010000027">
    <property type="protein sequence ID" value="NVK78641.1"/>
    <property type="molecule type" value="Genomic_DNA"/>
</dbReference>
<dbReference type="InterPro" id="IPR023849">
    <property type="entry name" value="TQXA_dom"/>
</dbReference>
<evidence type="ECO:0000259" key="5">
    <source>
        <dbReference type="Pfam" id="PF08341"/>
    </source>
</evidence>
<sequence>MNSVTRRGAARLAAAVLASGLAVVGAVAAAGPAAAVRMPQNQGGVSAALGAITAGGRAVVHDRRKTGEVAAGLFEMKVDGGGALQTYCIDILTNTVDGAKYREAGWNESSLHDNKDAGKIRWILQHSYPQINDLAALAKDSGAGTLDANTAAAGTQVAIWRYSDHVSVDAQNPEAQKLADWLYKSAQDVEEPKASLTLGPSAVSGKSGQRLGPVTVHTDAASVTVAPSGDAAAKGVKIVGKDGKPVTTTADGGELYFSVPAGAPDGFTSLKVTAATKVPVGRAFIGDHIKTQALVLAGSSESTVSATATATWAKKGAAPAVAARKDCTKNGVEITVDNKGDEAFPFELAGSRHTVRPGGSETVVVKAGEDKAYRVAVTGANGYSRTFSGILDCQTAESGSTGSVGGAPPARPSPSPSPLADGDLATTGGSGSTPVVAGLAVVLIVAGGGAVYALRRREAAGGR</sequence>
<feature type="region of interest" description="Disordered" evidence="1">
    <location>
        <begin position="398"/>
        <end position="427"/>
    </location>
</feature>
<protein>
    <submittedName>
        <fullName evidence="6">Cys-Gln thioester bond-forming surface protein</fullName>
    </submittedName>
</protein>
<feature type="transmembrane region" description="Helical" evidence="2">
    <location>
        <begin position="435"/>
        <end position="454"/>
    </location>
</feature>
<dbReference type="RefSeq" id="WP_171080951.1">
    <property type="nucleotide sequence ID" value="NZ_BNBU01000010.1"/>
</dbReference>
<keyword evidence="2" id="KW-1133">Transmembrane helix</keyword>
<keyword evidence="2" id="KW-0812">Transmembrane</keyword>
<evidence type="ECO:0000313" key="6">
    <source>
        <dbReference type="EMBL" id="NVK78641.1"/>
    </source>
</evidence>
<evidence type="ECO:0000256" key="1">
    <source>
        <dbReference type="SAM" id="MobiDB-lite"/>
    </source>
</evidence>
<feature type="domain" description="Bacterial phospholipase C C-terminal" evidence="4">
    <location>
        <begin position="319"/>
        <end position="389"/>
    </location>
</feature>
<reference evidence="6 7" key="1">
    <citation type="submission" date="2020-04" db="EMBL/GenBank/DDBJ databases">
        <title>Draft Genome Sequence of Streptomyces morookaense DSM 40503, an 8-azaguanine-producing strain.</title>
        <authorList>
            <person name="Qi J."/>
            <person name="Gao J.-M."/>
        </authorList>
    </citation>
    <scope>NUCLEOTIDE SEQUENCE [LARGE SCALE GENOMIC DNA]</scope>
    <source>
        <strain evidence="6 7">DSM 40503</strain>
    </source>
</reference>
<dbReference type="Pfam" id="PF08341">
    <property type="entry name" value="TED"/>
    <property type="match status" value="1"/>
</dbReference>
<gene>
    <name evidence="6" type="ORF">HG542_13295</name>
</gene>
<keyword evidence="2" id="KW-0472">Membrane</keyword>
<keyword evidence="3" id="KW-0732">Signal</keyword>
<dbReference type="InterPro" id="IPR008475">
    <property type="entry name" value="PLipase_C_C"/>
</dbReference>
<dbReference type="GO" id="GO:0004629">
    <property type="term" value="F:phospholipase C activity"/>
    <property type="evidence" value="ECO:0007669"/>
    <property type="project" value="InterPro"/>
</dbReference>
<feature type="domain" description="Thioester" evidence="5">
    <location>
        <begin position="86"/>
        <end position="187"/>
    </location>
</feature>
<keyword evidence="7" id="KW-1185">Reference proteome</keyword>
<dbReference type="Gene3D" id="1.10.150.480">
    <property type="match status" value="1"/>
</dbReference>
<dbReference type="Proteomes" id="UP000587462">
    <property type="component" value="Unassembled WGS sequence"/>
</dbReference>